<accession>A0A3P8DEI0</accession>
<dbReference type="WBParaSite" id="HPBE_0002520801-mRNA-1">
    <property type="protein sequence ID" value="HPBE_0002520801-mRNA-1"/>
    <property type="gene ID" value="HPBE_0002520801"/>
</dbReference>
<keyword evidence="2" id="KW-1185">Reference proteome</keyword>
<evidence type="ECO:0000313" key="3">
    <source>
        <dbReference type="WBParaSite" id="HPBE_0002520801-mRNA-1"/>
    </source>
</evidence>
<evidence type="ECO:0000313" key="2">
    <source>
        <dbReference type="Proteomes" id="UP000050761"/>
    </source>
</evidence>
<name>A0A183GR88_HELPZ</name>
<sequence length="102" mass="11814">MGTESPRQVQLQVDSVMGQVTPMVFLGEKIADNCRKYQDAKETTKKAMAVAKATHYGDVNEKLELRDDERYLYRLAKLHHRQTEDIVSMMKTAIFSRTARRH</sequence>
<dbReference type="Proteomes" id="UP000050761">
    <property type="component" value="Unassembled WGS sequence"/>
</dbReference>
<proteinExistence type="predicted"/>
<gene>
    <name evidence="1" type="ORF">HPBE_LOCUS25207</name>
</gene>
<evidence type="ECO:0000313" key="1">
    <source>
        <dbReference type="EMBL" id="VDP49762.1"/>
    </source>
</evidence>
<dbReference type="EMBL" id="UZAH01037522">
    <property type="protein sequence ID" value="VDP49762.1"/>
    <property type="molecule type" value="Genomic_DNA"/>
</dbReference>
<reference evidence="3" key="2">
    <citation type="submission" date="2019-09" db="UniProtKB">
        <authorList>
            <consortium name="WormBaseParasite"/>
        </authorList>
    </citation>
    <scope>IDENTIFICATION</scope>
</reference>
<organism evidence="2 3">
    <name type="scientific">Heligmosomoides polygyrus</name>
    <name type="common">Parasitic roundworm</name>
    <dbReference type="NCBI Taxonomy" id="6339"/>
    <lineage>
        <taxon>Eukaryota</taxon>
        <taxon>Metazoa</taxon>
        <taxon>Ecdysozoa</taxon>
        <taxon>Nematoda</taxon>
        <taxon>Chromadorea</taxon>
        <taxon>Rhabditida</taxon>
        <taxon>Rhabditina</taxon>
        <taxon>Rhabditomorpha</taxon>
        <taxon>Strongyloidea</taxon>
        <taxon>Heligmosomidae</taxon>
        <taxon>Heligmosomoides</taxon>
    </lineage>
</organism>
<reference evidence="1 2" key="1">
    <citation type="submission" date="2018-11" db="EMBL/GenBank/DDBJ databases">
        <authorList>
            <consortium name="Pathogen Informatics"/>
        </authorList>
    </citation>
    <scope>NUCLEOTIDE SEQUENCE [LARGE SCALE GENOMIC DNA]</scope>
</reference>
<dbReference type="AlphaFoldDB" id="A0A183GR88"/>
<protein>
    <submittedName>
        <fullName evidence="3">BAR domain-containing protein</fullName>
    </submittedName>
</protein>
<dbReference type="OrthoDB" id="418748at2759"/>
<accession>A0A183GR88</accession>